<comment type="subcellular location">
    <subcellularLocation>
        <location evidence="1 7">Membrane</location>
        <topology evidence="1 7">Multi-pass membrane protein</topology>
    </subcellularLocation>
</comment>
<evidence type="ECO:0000256" key="4">
    <source>
        <dbReference type="ARBA" id="ARBA00022692"/>
    </source>
</evidence>
<protein>
    <recommendedName>
        <fullName evidence="7">Probable purine permease</fullName>
    </recommendedName>
</protein>
<comment type="similarity">
    <text evidence="2 7">Belongs to the purine permeases (TC 2.A.7.14) family.</text>
</comment>
<dbReference type="GO" id="GO:0005345">
    <property type="term" value="F:purine nucleobase transmembrane transporter activity"/>
    <property type="evidence" value="ECO:0007669"/>
    <property type="project" value="UniProtKB-UniRule"/>
</dbReference>
<dbReference type="Pfam" id="PF16913">
    <property type="entry name" value="PUNUT"/>
    <property type="match status" value="1"/>
</dbReference>
<evidence type="ECO:0000256" key="5">
    <source>
        <dbReference type="ARBA" id="ARBA00022989"/>
    </source>
</evidence>
<evidence type="ECO:0000313" key="9">
    <source>
        <dbReference type="Proteomes" id="UP001141552"/>
    </source>
</evidence>
<organism evidence="8 9">
    <name type="scientific">Turnera subulata</name>
    <dbReference type="NCBI Taxonomy" id="218843"/>
    <lineage>
        <taxon>Eukaryota</taxon>
        <taxon>Viridiplantae</taxon>
        <taxon>Streptophyta</taxon>
        <taxon>Embryophyta</taxon>
        <taxon>Tracheophyta</taxon>
        <taxon>Spermatophyta</taxon>
        <taxon>Magnoliopsida</taxon>
        <taxon>eudicotyledons</taxon>
        <taxon>Gunneridae</taxon>
        <taxon>Pentapetalae</taxon>
        <taxon>rosids</taxon>
        <taxon>fabids</taxon>
        <taxon>Malpighiales</taxon>
        <taxon>Passifloraceae</taxon>
        <taxon>Turnera</taxon>
    </lineage>
</organism>
<feature type="transmembrane region" description="Helical" evidence="7">
    <location>
        <begin position="89"/>
        <end position="107"/>
    </location>
</feature>
<dbReference type="PANTHER" id="PTHR31376:SF8">
    <property type="entry name" value="PURINE PERMEASE-RELATED"/>
    <property type="match status" value="1"/>
</dbReference>
<feature type="transmembrane region" description="Helical" evidence="7">
    <location>
        <begin position="119"/>
        <end position="139"/>
    </location>
</feature>
<feature type="transmembrane region" description="Helical" evidence="7">
    <location>
        <begin position="178"/>
        <end position="198"/>
    </location>
</feature>
<evidence type="ECO:0000256" key="6">
    <source>
        <dbReference type="ARBA" id="ARBA00023136"/>
    </source>
</evidence>
<keyword evidence="9" id="KW-1185">Reference proteome</keyword>
<feature type="transmembrane region" description="Helical" evidence="7">
    <location>
        <begin position="285"/>
        <end position="306"/>
    </location>
</feature>
<feature type="transmembrane region" description="Helical" evidence="7">
    <location>
        <begin position="210"/>
        <end position="237"/>
    </location>
</feature>
<keyword evidence="3 7" id="KW-0813">Transport</keyword>
<evidence type="ECO:0000256" key="3">
    <source>
        <dbReference type="ARBA" id="ARBA00022448"/>
    </source>
</evidence>
<dbReference type="PANTHER" id="PTHR31376">
    <property type="entry name" value="OS09G0467300 PROTEIN-RELATED"/>
    <property type="match status" value="1"/>
</dbReference>
<dbReference type="Proteomes" id="UP001141552">
    <property type="component" value="Unassembled WGS sequence"/>
</dbReference>
<dbReference type="AlphaFoldDB" id="A0A9Q0GN26"/>
<evidence type="ECO:0000256" key="2">
    <source>
        <dbReference type="ARBA" id="ARBA00006213"/>
    </source>
</evidence>
<name>A0A9Q0GN26_9ROSI</name>
<dbReference type="GO" id="GO:0015211">
    <property type="term" value="F:purine nucleoside transmembrane transporter activity"/>
    <property type="evidence" value="ECO:0007669"/>
    <property type="project" value="UniProtKB-UniRule"/>
</dbReference>
<evidence type="ECO:0000256" key="7">
    <source>
        <dbReference type="RuleBase" id="RU368015"/>
    </source>
</evidence>
<reference evidence="8" key="1">
    <citation type="submission" date="2022-02" db="EMBL/GenBank/DDBJ databases">
        <authorList>
            <person name="Henning P.M."/>
            <person name="McCubbin A.G."/>
            <person name="Shore J.S."/>
        </authorList>
    </citation>
    <scope>NUCLEOTIDE SEQUENCE</scope>
    <source>
        <strain evidence="8">F60SS</strain>
        <tissue evidence="8">Leaves</tissue>
    </source>
</reference>
<evidence type="ECO:0000256" key="1">
    <source>
        <dbReference type="ARBA" id="ARBA00004141"/>
    </source>
</evidence>
<dbReference type="OrthoDB" id="1865379at2759"/>
<dbReference type="InterPro" id="IPR037185">
    <property type="entry name" value="EmrE-like"/>
</dbReference>
<reference evidence="8" key="2">
    <citation type="journal article" date="2023" name="Plants (Basel)">
        <title>Annotation of the Turnera subulata (Passifloraceae) Draft Genome Reveals the S-Locus Evolved after the Divergence of Turneroideae from Passifloroideae in a Stepwise Manner.</title>
        <authorList>
            <person name="Henning P.M."/>
            <person name="Roalson E.H."/>
            <person name="Mir W."/>
            <person name="McCubbin A.G."/>
            <person name="Shore J.S."/>
        </authorList>
    </citation>
    <scope>NUCLEOTIDE SEQUENCE</scope>
    <source>
        <strain evidence="8">F60SS</strain>
    </source>
</reference>
<dbReference type="EMBL" id="JAKUCV010000103">
    <property type="protein sequence ID" value="KAJ4851241.1"/>
    <property type="molecule type" value="Genomic_DNA"/>
</dbReference>
<proteinExistence type="inferred from homology"/>
<feature type="transmembrane region" description="Helical" evidence="7">
    <location>
        <begin position="57"/>
        <end position="77"/>
    </location>
</feature>
<dbReference type="InterPro" id="IPR030182">
    <property type="entry name" value="PUP_plant"/>
</dbReference>
<feature type="transmembrane region" description="Helical" evidence="7">
    <location>
        <begin position="257"/>
        <end position="280"/>
    </location>
</feature>
<sequence length="354" mass="39216">METQQGSSNEPKQKHGKMKVLLVSLCCMLMAVGQIAGPLLCRMYFLHGGKRKWLTSWLLTAGFPVMILPISLSYMSSRAKTDQSFITRWLFWACAILGFLLGFNSYLYSFGISYLPLSVYSLLSSTQLAFTAVFAFVVVKHKFTHFSINAVILMTFGSILLGFHMNGDRPKGESSGEYILGFFMVIGAAALHGFLLTAMEYTQKKAAISFTFDIFLQFQLLLSIFATLFCSVAMIINKDFQAIPKEAREFGLGETKYYAILVLAAIANQFSIIGSVGMIFCCSSLLAGLVTCLLVPVLQVFCVIFLREGFSGEKGMALAMCLWGFASYLYGEHQANNNKKPAAFNEEEINDDSV</sequence>
<gene>
    <name evidence="8" type="ORF">Tsubulata_012478</name>
</gene>
<feature type="transmembrane region" description="Helical" evidence="7">
    <location>
        <begin position="20"/>
        <end position="45"/>
    </location>
</feature>
<feature type="transmembrane region" description="Helical" evidence="7">
    <location>
        <begin position="146"/>
        <end position="166"/>
    </location>
</feature>
<dbReference type="GO" id="GO:0016020">
    <property type="term" value="C:membrane"/>
    <property type="evidence" value="ECO:0007669"/>
    <property type="project" value="UniProtKB-SubCell"/>
</dbReference>
<keyword evidence="4 7" id="KW-0812">Transmembrane</keyword>
<evidence type="ECO:0000313" key="8">
    <source>
        <dbReference type="EMBL" id="KAJ4851241.1"/>
    </source>
</evidence>
<comment type="caution">
    <text evidence="8">The sequence shown here is derived from an EMBL/GenBank/DDBJ whole genome shotgun (WGS) entry which is preliminary data.</text>
</comment>
<keyword evidence="6 7" id="KW-0472">Membrane</keyword>
<accession>A0A9Q0GN26</accession>
<dbReference type="SUPFAM" id="SSF103481">
    <property type="entry name" value="Multidrug resistance efflux transporter EmrE"/>
    <property type="match status" value="1"/>
</dbReference>
<keyword evidence="5 7" id="KW-1133">Transmembrane helix</keyword>
<comment type="caution">
    <text evidence="7">Lacks conserved residue(s) required for the propagation of feature annotation.</text>
</comment>